<reference evidence="1 2" key="1">
    <citation type="submission" date="2019-06" db="EMBL/GenBank/DDBJ databases">
        <title>Sequencing the genomes of 1000 actinobacteria strains.</title>
        <authorList>
            <person name="Klenk H.-P."/>
        </authorList>
    </citation>
    <scope>NUCLEOTIDE SEQUENCE [LARGE SCALE GENOMIC DNA]</scope>
    <source>
        <strain evidence="1 2">DSM 12362</strain>
    </source>
</reference>
<dbReference type="Proteomes" id="UP000315133">
    <property type="component" value="Unassembled WGS sequence"/>
</dbReference>
<proteinExistence type="predicted"/>
<sequence>MMSDQRHFRTFLAFTLEQGEFVTRRTFMIVTRVCLAATTSVAVLLLGGCGDVSGDVPLGGSAAPETVVQVYKDVEFYPACGNEVLDLDGTTWYQLLPEEQRALREDPGDENSLGPASPDPFTTVQSFAPLSQGPKITLIRGINVPAVVAPGPGDDIGDVTVFADGLALFESDSGDLTTWLTREQRTYNWVC</sequence>
<accession>A0A543KNP3</accession>
<name>A0A543KNP3_9MICO</name>
<gene>
    <name evidence="1" type="ORF">FB476_1589</name>
</gene>
<dbReference type="AlphaFoldDB" id="A0A543KNP3"/>
<organism evidence="1 2">
    <name type="scientific">Ornithinimicrobium humiphilum</name>
    <dbReference type="NCBI Taxonomy" id="125288"/>
    <lineage>
        <taxon>Bacteria</taxon>
        <taxon>Bacillati</taxon>
        <taxon>Actinomycetota</taxon>
        <taxon>Actinomycetes</taxon>
        <taxon>Micrococcales</taxon>
        <taxon>Ornithinimicrobiaceae</taxon>
        <taxon>Ornithinimicrobium</taxon>
    </lineage>
</organism>
<dbReference type="EMBL" id="VFPU01000001">
    <property type="protein sequence ID" value="TQM96700.1"/>
    <property type="molecule type" value="Genomic_DNA"/>
</dbReference>
<comment type="caution">
    <text evidence="1">The sequence shown here is derived from an EMBL/GenBank/DDBJ whole genome shotgun (WGS) entry which is preliminary data.</text>
</comment>
<evidence type="ECO:0000313" key="2">
    <source>
        <dbReference type="Proteomes" id="UP000315133"/>
    </source>
</evidence>
<keyword evidence="2" id="KW-1185">Reference proteome</keyword>
<protein>
    <submittedName>
        <fullName evidence="1">Uncharacterized protein</fullName>
    </submittedName>
</protein>
<evidence type="ECO:0000313" key="1">
    <source>
        <dbReference type="EMBL" id="TQM96700.1"/>
    </source>
</evidence>